<organism evidence="2 3">
    <name type="scientific">Choanephora cucurbitarum</name>
    <dbReference type="NCBI Taxonomy" id="101091"/>
    <lineage>
        <taxon>Eukaryota</taxon>
        <taxon>Fungi</taxon>
        <taxon>Fungi incertae sedis</taxon>
        <taxon>Mucoromycota</taxon>
        <taxon>Mucoromycotina</taxon>
        <taxon>Mucoromycetes</taxon>
        <taxon>Mucorales</taxon>
        <taxon>Mucorineae</taxon>
        <taxon>Choanephoraceae</taxon>
        <taxon>Choanephoroideae</taxon>
        <taxon>Choanephora</taxon>
    </lineage>
</organism>
<name>A0A1C7NAD0_9FUNG</name>
<dbReference type="OrthoDB" id="2555519at2759"/>
<evidence type="ECO:0000313" key="3">
    <source>
        <dbReference type="Proteomes" id="UP000093000"/>
    </source>
</evidence>
<reference evidence="2 3" key="1">
    <citation type="submission" date="2016-03" db="EMBL/GenBank/DDBJ databases">
        <title>Choanephora cucurbitarum.</title>
        <authorList>
            <person name="Min B."/>
            <person name="Park H."/>
            <person name="Park J.-H."/>
            <person name="Shin H.-D."/>
            <person name="Choi I.-G."/>
        </authorList>
    </citation>
    <scope>NUCLEOTIDE SEQUENCE [LARGE SCALE GENOMIC DNA]</scope>
    <source>
        <strain evidence="2 3">KUS-F28377</strain>
    </source>
</reference>
<gene>
    <name evidence="2" type="ORF">A0J61_06368</name>
</gene>
<dbReference type="InParanoid" id="A0A1C7NAD0"/>
<accession>A0A1C7NAD0</accession>
<comment type="caution">
    <text evidence="2">The sequence shown here is derived from an EMBL/GenBank/DDBJ whole genome shotgun (WGS) entry which is preliminary data.</text>
</comment>
<feature type="compositionally biased region" description="Low complexity" evidence="1">
    <location>
        <begin position="100"/>
        <end position="111"/>
    </location>
</feature>
<dbReference type="Proteomes" id="UP000093000">
    <property type="component" value="Unassembled WGS sequence"/>
</dbReference>
<protein>
    <submittedName>
        <fullName evidence="2">Uncharacterized protein</fullName>
    </submittedName>
</protein>
<dbReference type="AlphaFoldDB" id="A0A1C7NAD0"/>
<feature type="compositionally biased region" description="Acidic residues" evidence="1">
    <location>
        <begin position="89"/>
        <end position="99"/>
    </location>
</feature>
<feature type="region of interest" description="Disordered" evidence="1">
    <location>
        <begin position="204"/>
        <end position="225"/>
    </location>
</feature>
<evidence type="ECO:0000256" key="1">
    <source>
        <dbReference type="SAM" id="MobiDB-lite"/>
    </source>
</evidence>
<feature type="region of interest" description="Disordered" evidence="1">
    <location>
        <begin position="74"/>
        <end position="111"/>
    </location>
</feature>
<evidence type="ECO:0000313" key="2">
    <source>
        <dbReference type="EMBL" id="OBZ85586.1"/>
    </source>
</evidence>
<feature type="compositionally biased region" description="Basic residues" evidence="1">
    <location>
        <begin position="212"/>
        <end position="225"/>
    </location>
</feature>
<dbReference type="EMBL" id="LUGH01000381">
    <property type="protein sequence ID" value="OBZ85586.1"/>
    <property type="molecule type" value="Genomic_DNA"/>
</dbReference>
<proteinExistence type="predicted"/>
<keyword evidence="3" id="KW-1185">Reference proteome</keyword>
<sequence length="225" mass="25818">MNFSANAYKTILRSNTLKSFHSLRLSNNPTSSHSPHYVVQHKSISEPSFDPYHSRASMQHYNQTVKQHSYIHPSNCMLQRKSMDPNDSSTEEEEEEDMSDSQSSSSESTLSTKIADLKMANKSLLTINKVLESTVRQQAKHIAFLQDVHLYLHERSFSYQAIESEQSNQLDRLERKIEMMIQEGERALAYQVGVSDCVLASNGDHNPLLRSSHTHSKHRSRKRLK</sequence>